<keyword evidence="1" id="KW-0175">Coiled coil</keyword>
<name>A0AA39SGT7_ACESA</name>
<dbReference type="Proteomes" id="UP001168877">
    <property type="component" value="Unassembled WGS sequence"/>
</dbReference>
<dbReference type="AlphaFoldDB" id="A0AA39SGT7"/>
<gene>
    <name evidence="2" type="ORF">LWI29_017255</name>
</gene>
<feature type="coiled-coil region" evidence="1">
    <location>
        <begin position="233"/>
        <end position="267"/>
    </location>
</feature>
<sequence>MAPGRRLSAFTMVDSSGDDTSDVNCKGKKRKCRGVTRGLKVDKIVQSVGRIPIRFTPEQKEPVCENTNNFSTEMGILVRQFAPLQVVDWSHMPEVEKNTLFYRLIAKFDVDLSLPHVYQYVNTTMGKLYSNNRCKMHKHFKSFQKVEDAILKPYTNVSKADWMWLCDHFCSDEFQEEMQKLEGELTHDETPPTDVEIIERVLGPRSAYIKGFRKVHKTLMSSIPSSSTQEVEMIALKAELECTQEELRIAKEKSLNTEERVKRLEELCLGNKDSLIMHLLS</sequence>
<dbReference type="EMBL" id="JAUESC010000381">
    <property type="protein sequence ID" value="KAK0589685.1"/>
    <property type="molecule type" value="Genomic_DNA"/>
</dbReference>
<evidence type="ECO:0008006" key="4">
    <source>
        <dbReference type="Google" id="ProtNLM"/>
    </source>
</evidence>
<keyword evidence="3" id="KW-1185">Reference proteome</keyword>
<reference evidence="2" key="2">
    <citation type="submission" date="2023-06" db="EMBL/GenBank/DDBJ databases">
        <authorList>
            <person name="Swenson N.G."/>
            <person name="Wegrzyn J.L."/>
            <person name="Mcevoy S.L."/>
        </authorList>
    </citation>
    <scope>NUCLEOTIDE SEQUENCE</scope>
    <source>
        <strain evidence="2">NS2018</strain>
        <tissue evidence="2">Leaf</tissue>
    </source>
</reference>
<evidence type="ECO:0000313" key="3">
    <source>
        <dbReference type="Proteomes" id="UP001168877"/>
    </source>
</evidence>
<organism evidence="2 3">
    <name type="scientific">Acer saccharum</name>
    <name type="common">Sugar maple</name>
    <dbReference type="NCBI Taxonomy" id="4024"/>
    <lineage>
        <taxon>Eukaryota</taxon>
        <taxon>Viridiplantae</taxon>
        <taxon>Streptophyta</taxon>
        <taxon>Embryophyta</taxon>
        <taxon>Tracheophyta</taxon>
        <taxon>Spermatophyta</taxon>
        <taxon>Magnoliopsida</taxon>
        <taxon>eudicotyledons</taxon>
        <taxon>Gunneridae</taxon>
        <taxon>Pentapetalae</taxon>
        <taxon>rosids</taxon>
        <taxon>malvids</taxon>
        <taxon>Sapindales</taxon>
        <taxon>Sapindaceae</taxon>
        <taxon>Hippocastanoideae</taxon>
        <taxon>Acereae</taxon>
        <taxon>Acer</taxon>
    </lineage>
</organism>
<accession>A0AA39SGT7</accession>
<proteinExistence type="predicted"/>
<evidence type="ECO:0000256" key="1">
    <source>
        <dbReference type="SAM" id="Coils"/>
    </source>
</evidence>
<reference evidence="2" key="1">
    <citation type="journal article" date="2022" name="Plant J.">
        <title>Strategies of tolerance reflected in two North American maple genomes.</title>
        <authorList>
            <person name="McEvoy S.L."/>
            <person name="Sezen U.U."/>
            <person name="Trouern-Trend A."/>
            <person name="McMahon S.M."/>
            <person name="Schaberg P.G."/>
            <person name="Yang J."/>
            <person name="Wegrzyn J.L."/>
            <person name="Swenson N.G."/>
        </authorList>
    </citation>
    <scope>NUCLEOTIDE SEQUENCE</scope>
    <source>
        <strain evidence="2">NS2018</strain>
    </source>
</reference>
<dbReference type="PANTHER" id="PTHR33499">
    <property type="entry name" value="OS12G0282400 PROTEIN-RELATED"/>
    <property type="match status" value="1"/>
</dbReference>
<comment type="caution">
    <text evidence="2">The sequence shown here is derived from an EMBL/GenBank/DDBJ whole genome shotgun (WGS) entry which is preliminary data.</text>
</comment>
<evidence type="ECO:0000313" key="2">
    <source>
        <dbReference type="EMBL" id="KAK0589685.1"/>
    </source>
</evidence>
<dbReference type="PANTHER" id="PTHR33499:SF11">
    <property type="entry name" value="NO APICAL MERISTEM-ASSOCIATED C-TERMINAL DOMAIN-CONTAINING PROTEIN"/>
    <property type="match status" value="1"/>
</dbReference>
<protein>
    <recommendedName>
        <fullName evidence="4">Transposase, Ptta/En/Spm, plant</fullName>
    </recommendedName>
</protein>